<dbReference type="AlphaFoldDB" id="A0A517DRM5"/>
<proteinExistence type="predicted"/>
<dbReference type="RefSeq" id="WP_144349575.1">
    <property type="nucleotide sequence ID" value="NZ_CP036259.1"/>
</dbReference>
<evidence type="ECO:0000313" key="1">
    <source>
        <dbReference type="EMBL" id="QDR80003.1"/>
    </source>
</evidence>
<dbReference type="Proteomes" id="UP000320776">
    <property type="component" value="Chromosome"/>
</dbReference>
<keyword evidence="2" id="KW-1185">Reference proteome</keyword>
<reference evidence="1 2" key="1">
    <citation type="submission" date="2019-02" db="EMBL/GenBank/DDBJ databases">
        <title>Closed genome of Sporomusa termitida DSM 4440.</title>
        <authorList>
            <person name="Poehlein A."/>
            <person name="Daniel R."/>
        </authorList>
    </citation>
    <scope>NUCLEOTIDE SEQUENCE [LARGE SCALE GENOMIC DNA]</scope>
    <source>
        <strain evidence="1 2">DSM 4440</strain>
    </source>
</reference>
<evidence type="ECO:0000313" key="2">
    <source>
        <dbReference type="Proteomes" id="UP000320776"/>
    </source>
</evidence>
<dbReference type="OrthoDB" id="1666358at2"/>
<gene>
    <name evidence="1" type="ORF">SPTER_13120</name>
</gene>
<accession>A0A517DRM5</accession>
<dbReference type="EMBL" id="CP036259">
    <property type="protein sequence ID" value="QDR80003.1"/>
    <property type="molecule type" value="Genomic_DNA"/>
</dbReference>
<dbReference type="KEGG" id="sted:SPTER_13120"/>
<name>A0A517DRM5_9FIRM</name>
<sequence length="92" mass="10573">MSERMSLQDVLREYGIPLATLNVTASPQDCTALRERLIAIRDLSQAREQGYLEVACTFYIDVHDIDRYLAGELPNLAEIFTFPEDVKTHREE</sequence>
<protein>
    <submittedName>
        <fullName evidence="1">Uncharacterized protein</fullName>
    </submittedName>
</protein>
<organism evidence="1 2">
    <name type="scientific">Sporomusa termitida</name>
    <dbReference type="NCBI Taxonomy" id="2377"/>
    <lineage>
        <taxon>Bacteria</taxon>
        <taxon>Bacillati</taxon>
        <taxon>Bacillota</taxon>
        <taxon>Negativicutes</taxon>
        <taxon>Selenomonadales</taxon>
        <taxon>Sporomusaceae</taxon>
        <taxon>Sporomusa</taxon>
    </lineage>
</organism>